<sequence>MKLYNTILKFTYMIFDTFIPKRIWNRTETTIDGLIFKVSVTIFIGATNEAAECDLITSNANAILNFLKSNTTIINKIRSVFPRLMMNYLIIESSNNSIRHILVIIIVESKQVTIYVKCLLYFGVKRKTNTADVIKVYIEITLKSAELQRSVSQVVQWSLPSQMLSTKHPRIANWPEILKIN</sequence>
<reference evidence="2" key="2">
    <citation type="submission" date="2018-07" db="EMBL/GenBank/DDBJ databases">
        <authorList>
            <person name="Quirk P.G."/>
            <person name="Krulwich T.A."/>
        </authorList>
    </citation>
    <scope>NUCLEOTIDE SEQUENCE</scope>
</reference>
<evidence type="ECO:0000313" key="1">
    <source>
        <dbReference type="EMBL" id="SSX16670.1"/>
    </source>
</evidence>
<reference evidence="1" key="1">
    <citation type="submission" date="2018-04" db="EMBL/GenBank/DDBJ databases">
        <authorList>
            <person name="Go L.Y."/>
            <person name="Mitchell J.A."/>
        </authorList>
    </citation>
    <scope>NUCLEOTIDE SEQUENCE</scope>
    <source>
        <tissue evidence="1">Whole organism</tissue>
    </source>
</reference>
<dbReference type="EMBL" id="UFQS01005019">
    <property type="protein sequence ID" value="SSX16670.1"/>
    <property type="molecule type" value="Genomic_DNA"/>
</dbReference>
<dbReference type="EMBL" id="UFQT01005019">
    <property type="protein sequence ID" value="SSX35865.1"/>
    <property type="molecule type" value="Genomic_DNA"/>
</dbReference>
<evidence type="ECO:0000313" key="2">
    <source>
        <dbReference type="EMBL" id="SSX35865.1"/>
    </source>
</evidence>
<accession>A0A336N1L5</accession>
<gene>
    <name evidence="2" type="primary">CSON011516</name>
</gene>
<dbReference type="VEuPathDB" id="VectorBase:CSON011516"/>
<organism evidence="2">
    <name type="scientific">Culicoides sonorensis</name>
    <name type="common">Biting midge</name>
    <dbReference type="NCBI Taxonomy" id="179676"/>
    <lineage>
        <taxon>Eukaryota</taxon>
        <taxon>Metazoa</taxon>
        <taxon>Ecdysozoa</taxon>
        <taxon>Arthropoda</taxon>
        <taxon>Hexapoda</taxon>
        <taxon>Insecta</taxon>
        <taxon>Pterygota</taxon>
        <taxon>Neoptera</taxon>
        <taxon>Endopterygota</taxon>
        <taxon>Diptera</taxon>
        <taxon>Nematocera</taxon>
        <taxon>Chironomoidea</taxon>
        <taxon>Ceratopogonidae</taxon>
        <taxon>Ceratopogoninae</taxon>
        <taxon>Culicoides</taxon>
        <taxon>Monoculicoides</taxon>
    </lineage>
</organism>
<dbReference type="AlphaFoldDB" id="A0A336N1L5"/>
<name>A0A336N1L5_CULSO</name>
<protein>
    <submittedName>
        <fullName evidence="2">CSON011516 protein</fullName>
    </submittedName>
</protein>
<proteinExistence type="predicted"/>